<comment type="caution">
    <text evidence="1">The sequence shown here is derived from an EMBL/GenBank/DDBJ whole genome shotgun (WGS) entry which is preliminary data.</text>
</comment>
<protein>
    <submittedName>
        <fullName evidence="1">Uncharacterized protein</fullName>
    </submittedName>
</protein>
<reference evidence="1 2" key="1">
    <citation type="journal article" date="2013" name="Genome Announc.">
        <title>Draft Genome Sequence of Arcticibacter svalbardensis Strain MN12-7T, a Member of the Family Sphingobacteriaceae Isolated from an Arctic Soil Sample.</title>
        <authorList>
            <person name="Shivaji S."/>
            <person name="Ara S."/>
            <person name="Prasad S."/>
            <person name="Manasa B.P."/>
            <person name="Begum Z."/>
            <person name="Singh A."/>
            <person name="Kumar Pinnaka A."/>
        </authorList>
    </citation>
    <scope>NUCLEOTIDE SEQUENCE [LARGE SCALE GENOMIC DNA]</scope>
    <source>
        <strain evidence="1 2">MN12-7</strain>
    </source>
</reference>
<dbReference type="Proteomes" id="UP000014174">
    <property type="component" value="Unassembled WGS sequence"/>
</dbReference>
<gene>
    <name evidence="1" type="ORF">ADIARSV_0681</name>
</gene>
<name>R9GX11_9SPHI</name>
<dbReference type="EMBL" id="AQPN01000023">
    <property type="protein sequence ID" value="EOR96168.1"/>
    <property type="molecule type" value="Genomic_DNA"/>
</dbReference>
<sequence>MNILITGATTSQAYQLERLMSPEDDIILADVEELPSFLLKSKRFVKISYGLSDSYAHELLTLCLDQDIKEVYPIRKAEIIALASARQLFEEYGILVLVPDLTELYRWAMKCQPGKIKIVREETGRGVFLLDGEETFIFAVEND</sequence>
<keyword evidence="2" id="KW-1185">Reference proteome</keyword>
<organism evidence="1 2">
    <name type="scientific">Arcticibacter svalbardensis MN12-7</name>
    <dbReference type="NCBI Taxonomy" id="1150600"/>
    <lineage>
        <taxon>Bacteria</taxon>
        <taxon>Pseudomonadati</taxon>
        <taxon>Bacteroidota</taxon>
        <taxon>Sphingobacteriia</taxon>
        <taxon>Sphingobacteriales</taxon>
        <taxon>Sphingobacteriaceae</taxon>
        <taxon>Arcticibacter</taxon>
    </lineage>
</organism>
<dbReference type="RefSeq" id="WP_016193929.1">
    <property type="nucleotide sequence ID" value="NZ_AQPN01000023.1"/>
</dbReference>
<dbReference type="eggNOG" id="ENOG5033FZR">
    <property type="taxonomic scope" value="Bacteria"/>
</dbReference>
<evidence type="ECO:0000313" key="1">
    <source>
        <dbReference type="EMBL" id="EOR96168.1"/>
    </source>
</evidence>
<dbReference type="Gene3D" id="3.40.50.20">
    <property type="match status" value="1"/>
</dbReference>
<evidence type="ECO:0000313" key="2">
    <source>
        <dbReference type="Proteomes" id="UP000014174"/>
    </source>
</evidence>
<dbReference type="AlphaFoldDB" id="R9GX11"/>
<accession>R9GX11</accession>
<dbReference type="OrthoDB" id="707775at2"/>
<proteinExistence type="predicted"/>
<dbReference type="STRING" id="1150600.ADIARSV_0681"/>